<evidence type="ECO:0008006" key="3">
    <source>
        <dbReference type="Google" id="ProtNLM"/>
    </source>
</evidence>
<reference evidence="1 2" key="1">
    <citation type="submission" date="2012-02" db="EMBL/GenBank/DDBJ databases">
        <title>Complete genome sequence of Phycisphaera mikurensis NBRC 102666.</title>
        <authorList>
            <person name="Ankai A."/>
            <person name="Hosoyama A."/>
            <person name="Terui Y."/>
            <person name="Sekine M."/>
            <person name="Fukai R."/>
            <person name="Kato Y."/>
            <person name="Nakamura S."/>
            <person name="Yamada-Narita S."/>
            <person name="Kawakoshi A."/>
            <person name="Fukunaga Y."/>
            <person name="Yamazaki S."/>
            <person name="Fujita N."/>
        </authorList>
    </citation>
    <scope>NUCLEOTIDE SEQUENCE [LARGE SCALE GENOMIC DNA]</scope>
    <source>
        <strain evidence="2">NBRC 102666 / KCTC 22515 / FYK2301M01</strain>
    </source>
</reference>
<dbReference type="STRING" id="1142394.PSMK_17460"/>
<accession>I0IF67</accession>
<dbReference type="RefSeq" id="WP_014437123.1">
    <property type="nucleotide sequence ID" value="NC_017080.1"/>
</dbReference>
<dbReference type="Proteomes" id="UP000007881">
    <property type="component" value="Chromosome"/>
</dbReference>
<keyword evidence="2" id="KW-1185">Reference proteome</keyword>
<protein>
    <recommendedName>
        <fullName evidence="3">Sulfotransferase family protein</fullName>
    </recommendedName>
</protein>
<gene>
    <name evidence="1" type="ordered locus">PSMK_17460</name>
</gene>
<sequence>MGPSEASTDKRGPLVFAHIEKTAGKTTRELLRRHFGTAHCELYNHPSRMREEDLELIRRHHPGLRSLAGHACMPHSVVGRIPGARMFTFFRCPIQRAFSAFQYGHQRGRPMPPFEHYAVGHANFLCRALTGEPRERATAGHAIEVLGERIGFVGLQSRFDLSLVMLRRWIGEEGFDIRYRSRNRSLCGRIASDLQQDPANAALLREVNGEDLLLYEHAAERVFAEQERAHGPTLGDDLAAFLRVQAAGSRPLPRLGDLWSSARRGLVFRPAWRKHLRGRVAAPGGGPPAARP</sequence>
<name>I0IF67_PHYMF</name>
<dbReference type="KEGG" id="phm:PSMK_17460"/>
<evidence type="ECO:0000313" key="2">
    <source>
        <dbReference type="Proteomes" id="UP000007881"/>
    </source>
</evidence>
<dbReference type="EMBL" id="AP012338">
    <property type="protein sequence ID" value="BAM03905.1"/>
    <property type="molecule type" value="Genomic_DNA"/>
</dbReference>
<dbReference type="Gene3D" id="3.40.50.300">
    <property type="entry name" value="P-loop containing nucleotide triphosphate hydrolases"/>
    <property type="match status" value="1"/>
</dbReference>
<dbReference type="AlphaFoldDB" id="I0IF67"/>
<proteinExistence type="predicted"/>
<dbReference type="InterPro" id="IPR027417">
    <property type="entry name" value="P-loop_NTPase"/>
</dbReference>
<organism evidence="1 2">
    <name type="scientific">Phycisphaera mikurensis (strain NBRC 102666 / KCTC 22515 / FYK2301M01)</name>
    <dbReference type="NCBI Taxonomy" id="1142394"/>
    <lineage>
        <taxon>Bacteria</taxon>
        <taxon>Pseudomonadati</taxon>
        <taxon>Planctomycetota</taxon>
        <taxon>Phycisphaerae</taxon>
        <taxon>Phycisphaerales</taxon>
        <taxon>Phycisphaeraceae</taxon>
        <taxon>Phycisphaera</taxon>
    </lineage>
</organism>
<evidence type="ECO:0000313" key="1">
    <source>
        <dbReference type="EMBL" id="BAM03905.1"/>
    </source>
</evidence>
<dbReference type="HOGENOM" id="CLU_952661_0_0_0"/>